<proteinExistence type="predicted"/>
<keyword evidence="3" id="KW-1185">Reference proteome</keyword>
<evidence type="ECO:0000313" key="3">
    <source>
        <dbReference type="Proteomes" id="UP000255297"/>
    </source>
</evidence>
<dbReference type="AlphaFoldDB" id="A0A378LUZ2"/>
<gene>
    <name evidence="2" type="ORF">NCTC11532_02747</name>
</gene>
<evidence type="ECO:0008006" key="4">
    <source>
        <dbReference type="Google" id="ProtNLM"/>
    </source>
</evidence>
<accession>A0A378LUZ2</accession>
<keyword evidence="1" id="KW-0732">Signal</keyword>
<dbReference type="RefSeq" id="WP_242601905.1">
    <property type="nucleotide sequence ID" value="NZ_CAAAIS010000009.1"/>
</dbReference>
<dbReference type="EMBL" id="UGPB01000001">
    <property type="protein sequence ID" value="STY31127.1"/>
    <property type="molecule type" value="Genomic_DNA"/>
</dbReference>
<dbReference type="Proteomes" id="UP000255297">
    <property type="component" value="Unassembled WGS sequence"/>
</dbReference>
<feature type="signal peptide" evidence="1">
    <location>
        <begin position="1"/>
        <end position="28"/>
    </location>
</feature>
<protein>
    <recommendedName>
        <fullName evidence="4">Secreted protein</fullName>
    </recommendedName>
</protein>
<sequence length="129" mass="14650">MCSKSKFVLIRQMIFSSLTLLSSSVVYSAQKTVMCQMQGLKQPISFKTPDKMGDLPNIDFDYPVNVTRFSLRDDNLLVVAMDQEEKDRPRIFISAQLNPQKQKYLGQFMTDFGGNELQLDNGIVSCVVK</sequence>
<feature type="chain" id="PRO_5016640623" description="Secreted protein" evidence="1">
    <location>
        <begin position="29"/>
        <end position="129"/>
    </location>
</feature>
<evidence type="ECO:0000313" key="2">
    <source>
        <dbReference type="EMBL" id="STY31127.1"/>
    </source>
</evidence>
<dbReference type="STRING" id="1122170.GCA_000701265_02998"/>
<organism evidence="2 3">
    <name type="scientific">Legionella wadsworthii</name>
    <dbReference type="NCBI Taxonomy" id="28088"/>
    <lineage>
        <taxon>Bacteria</taxon>
        <taxon>Pseudomonadati</taxon>
        <taxon>Pseudomonadota</taxon>
        <taxon>Gammaproteobacteria</taxon>
        <taxon>Legionellales</taxon>
        <taxon>Legionellaceae</taxon>
        <taxon>Legionella</taxon>
    </lineage>
</organism>
<evidence type="ECO:0000256" key="1">
    <source>
        <dbReference type="SAM" id="SignalP"/>
    </source>
</evidence>
<name>A0A378LUZ2_9GAMM</name>
<reference evidence="2 3" key="1">
    <citation type="submission" date="2018-06" db="EMBL/GenBank/DDBJ databases">
        <authorList>
            <consortium name="Pathogen Informatics"/>
            <person name="Doyle S."/>
        </authorList>
    </citation>
    <scope>NUCLEOTIDE SEQUENCE [LARGE SCALE GENOMIC DNA]</scope>
    <source>
        <strain evidence="2 3">NCTC11532</strain>
    </source>
</reference>